<evidence type="ECO:0000313" key="1">
    <source>
        <dbReference type="EMBL" id="AEW45218.1"/>
    </source>
</evidence>
<dbReference type="OrthoDB" id="9824831at2"/>
<proteinExistence type="predicted"/>
<dbReference type="EMBL" id="CP003199">
    <property type="protein sequence ID" value="AEW45218.1"/>
    <property type="molecule type" value="Genomic_DNA"/>
</dbReference>
<keyword evidence="2" id="KW-1185">Reference proteome</keyword>
<evidence type="ECO:0000313" key="2">
    <source>
        <dbReference type="Proteomes" id="UP000009135"/>
    </source>
</evidence>
<dbReference type="STRING" id="1111676.MHC_01760"/>
<sequence>MAINNLAKGVALLGGAGGVVGGYSLINHLSSNPKKEKAITSVEDRLKKEGYTLLNFGNISGDEWNKIKGAYEKENDDGKRFSGVNKSGNDTLSGIRDACLRYLKGDSTDESIYQLSRRWCIVPISVKSKLGNSALLKAGTGDSEDNNKWDKLVSKNESESANKFVNFSSGADANKKREEIKKQCETKAAIETTDATFDETLRNVSSWCTSEATI</sequence>
<dbReference type="AlphaFoldDB" id="H6N6E6"/>
<organism evidence="1 2">
    <name type="scientific">Mycoplasma haemocanis (strain Illinois)</name>
    <dbReference type="NCBI Taxonomy" id="1111676"/>
    <lineage>
        <taxon>Bacteria</taxon>
        <taxon>Bacillati</taxon>
        <taxon>Mycoplasmatota</taxon>
        <taxon>Mollicutes</taxon>
        <taxon>Mycoplasmataceae</taxon>
        <taxon>Mycoplasma</taxon>
    </lineage>
</organism>
<gene>
    <name evidence="1" type="ordered locus">MHC_01760</name>
</gene>
<protein>
    <submittedName>
        <fullName evidence="1">Uncharacterized protein</fullName>
    </submittedName>
</protein>
<name>H6N6E6_MYCHN</name>
<reference evidence="1 2" key="1">
    <citation type="journal article" date="2012" name="J. Bacteriol.">
        <title>Complete genome sequence of Mycoplasma haemocanis strain Illinois.</title>
        <authorList>
            <person name="do Nascimento N.C."/>
            <person name="Guimaraes A.M."/>
            <person name="Santos A.P."/>
            <person name="Sanmiguel P.J."/>
            <person name="Messick J.B."/>
        </authorList>
    </citation>
    <scope>NUCLEOTIDE SEQUENCE [LARGE SCALE GENOMIC DNA]</scope>
    <source>
        <strain evidence="1 2">Illinois</strain>
    </source>
</reference>
<accession>H6N6E6</accession>
<dbReference type="Proteomes" id="UP000009135">
    <property type="component" value="Chromosome"/>
</dbReference>
<dbReference type="HOGENOM" id="CLU_098620_3_0_14"/>
<dbReference type="KEGG" id="mhe:MHC_01760"/>